<dbReference type="SMART" id="SM00306">
    <property type="entry name" value="HintN"/>
    <property type="match status" value="1"/>
</dbReference>
<proteinExistence type="predicted"/>
<organism evidence="2 3">
    <name type="scientific">Streptodolium elevatio</name>
    <dbReference type="NCBI Taxonomy" id="3157996"/>
    <lineage>
        <taxon>Bacteria</taxon>
        <taxon>Bacillati</taxon>
        <taxon>Actinomycetota</taxon>
        <taxon>Actinomycetes</taxon>
        <taxon>Kitasatosporales</taxon>
        <taxon>Streptomycetaceae</taxon>
        <taxon>Streptodolium</taxon>
    </lineage>
</organism>
<dbReference type="EMBL" id="JBEZFP010000217">
    <property type="protein sequence ID" value="MEU8139941.1"/>
    <property type="molecule type" value="Genomic_DNA"/>
</dbReference>
<gene>
    <name evidence="2" type="ORF">AB0C36_41400</name>
</gene>
<reference evidence="2 3" key="1">
    <citation type="submission" date="2024-06" db="EMBL/GenBank/DDBJ databases">
        <title>The Natural Products Discovery Center: Release of the First 8490 Sequenced Strains for Exploring Actinobacteria Biosynthetic Diversity.</title>
        <authorList>
            <person name="Kalkreuter E."/>
            <person name="Kautsar S.A."/>
            <person name="Yang D."/>
            <person name="Bader C.D."/>
            <person name="Teijaro C.N."/>
            <person name="Fluegel L."/>
            <person name="Davis C.M."/>
            <person name="Simpson J.R."/>
            <person name="Lauterbach L."/>
            <person name="Steele A.D."/>
            <person name="Gui C."/>
            <person name="Meng S."/>
            <person name="Li G."/>
            <person name="Viehrig K."/>
            <person name="Ye F."/>
            <person name="Su P."/>
            <person name="Kiefer A.F."/>
            <person name="Nichols A."/>
            <person name="Cepeda A.J."/>
            <person name="Yan W."/>
            <person name="Fan B."/>
            <person name="Jiang Y."/>
            <person name="Adhikari A."/>
            <person name="Zheng C.-J."/>
            <person name="Schuster L."/>
            <person name="Cowan T.M."/>
            <person name="Smanski M.J."/>
            <person name="Chevrette M.G."/>
            <person name="De Carvalho L.P.S."/>
            <person name="Shen B."/>
        </authorList>
    </citation>
    <scope>NUCLEOTIDE SEQUENCE [LARGE SCALE GENOMIC DNA]</scope>
    <source>
        <strain evidence="2 3">NPDC048946</strain>
    </source>
</reference>
<feature type="domain" description="Hint" evidence="1">
    <location>
        <begin position="113"/>
        <end position="214"/>
    </location>
</feature>
<dbReference type="Pfam" id="PF07591">
    <property type="entry name" value="PT-HINT"/>
    <property type="match status" value="1"/>
</dbReference>
<name>A0ABV3DW53_9ACTN</name>
<evidence type="ECO:0000259" key="1">
    <source>
        <dbReference type="SMART" id="SM00306"/>
    </source>
</evidence>
<dbReference type="InterPro" id="IPR003587">
    <property type="entry name" value="Hint_dom_N"/>
</dbReference>
<evidence type="ECO:0000313" key="3">
    <source>
        <dbReference type="Proteomes" id="UP001551482"/>
    </source>
</evidence>
<comment type="caution">
    <text evidence="2">The sequence shown here is derived from an EMBL/GenBank/DDBJ whole genome shotgun (WGS) entry which is preliminary data.</text>
</comment>
<keyword evidence="3" id="KW-1185">Reference proteome</keyword>
<sequence length="297" mass="32190">MQAYNTEKNKCRPEINPCAIPWRPGTKRNPVVAFVLGGAQKIYTAIDVACRAPASLGAWSDENCGSTQTDNWAKENAYAEGDAYELGQVFGDGLVLVLGGPKSASPGARLVVCHSFLPDTLVLMADGSQKRIADIVPGDVVLATDPETGKTGPQTVLASITTEDDKLFSEITVATETGSQVITATQNHPFWIADLNRWLDAGKIQPGQWLRTEVGSWVQVSGNRKYNRQQRTNDLTIARAHTYYVLAGATPVLVHNNDASFAPQKPQRRTPRSALKRLQLPDSLTTETACQEISISG</sequence>
<dbReference type="RefSeq" id="WP_358364540.1">
    <property type="nucleotide sequence ID" value="NZ_JBEZFP010000217.1"/>
</dbReference>
<dbReference type="InterPro" id="IPR036844">
    <property type="entry name" value="Hint_dom_sf"/>
</dbReference>
<dbReference type="Gene3D" id="2.170.16.10">
    <property type="entry name" value="Hedgehog/Intein (Hint) domain"/>
    <property type="match status" value="1"/>
</dbReference>
<dbReference type="SUPFAM" id="SSF51294">
    <property type="entry name" value="Hedgehog/intein (Hint) domain"/>
    <property type="match status" value="1"/>
</dbReference>
<protein>
    <submittedName>
        <fullName evidence="2">Polymorphic toxin-type HINT domain-containing protein</fullName>
    </submittedName>
</protein>
<dbReference type="Proteomes" id="UP001551482">
    <property type="component" value="Unassembled WGS sequence"/>
</dbReference>
<evidence type="ECO:0000313" key="2">
    <source>
        <dbReference type="EMBL" id="MEU8139941.1"/>
    </source>
</evidence>
<accession>A0ABV3DW53</accession>
<dbReference type="CDD" id="cd00081">
    <property type="entry name" value="Hint"/>
    <property type="match status" value="1"/>
</dbReference>